<dbReference type="Proteomes" id="UP001139199">
    <property type="component" value="Unassembled WGS sequence"/>
</dbReference>
<name>A0A9X1L2V3_9FLAO</name>
<evidence type="ECO:0000313" key="3">
    <source>
        <dbReference type="Proteomes" id="UP001139199"/>
    </source>
</evidence>
<reference evidence="2" key="1">
    <citation type="submission" date="2021-10" db="EMBL/GenBank/DDBJ databases">
        <title>Tamlana sargassums sp. nov., and Tamlana laminarinivorans sp. nov., two new bacteria isolated from the brown alga.</title>
        <authorList>
            <person name="Li J."/>
        </authorList>
    </citation>
    <scope>NUCLEOTIDE SEQUENCE</scope>
    <source>
        <strain evidence="2">PT2-4</strain>
    </source>
</reference>
<dbReference type="Pfam" id="PF14280">
    <property type="entry name" value="DUF4365"/>
    <property type="match status" value="1"/>
</dbReference>
<protein>
    <submittedName>
        <fullName evidence="2">DUF4365 domain-containing protein</fullName>
    </submittedName>
</protein>
<proteinExistence type="predicted"/>
<dbReference type="InterPro" id="IPR025375">
    <property type="entry name" value="DUF4365"/>
</dbReference>
<evidence type="ECO:0000313" key="2">
    <source>
        <dbReference type="EMBL" id="MCB4800205.1"/>
    </source>
</evidence>
<feature type="domain" description="DUF4365" evidence="1">
    <location>
        <begin position="17"/>
        <end position="154"/>
    </location>
</feature>
<dbReference type="AlphaFoldDB" id="A0A9X1L2V3"/>
<organism evidence="2 3">
    <name type="scientific">Neotamlana laminarinivorans</name>
    <dbReference type="NCBI Taxonomy" id="2883124"/>
    <lineage>
        <taxon>Bacteria</taxon>
        <taxon>Pseudomonadati</taxon>
        <taxon>Bacteroidota</taxon>
        <taxon>Flavobacteriia</taxon>
        <taxon>Flavobacteriales</taxon>
        <taxon>Flavobacteriaceae</taxon>
        <taxon>Neotamlana</taxon>
    </lineage>
</organism>
<keyword evidence="3" id="KW-1185">Reference proteome</keyword>
<comment type="caution">
    <text evidence="2">The sequence shown here is derived from an EMBL/GenBank/DDBJ whole genome shotgun (WGS) entry which is preliminary data.</text>
</comment>
<dbReference type="RefSeq" id="WP_226544684.1">
    <property type="nucleotide sequence ID" value="NZ_JAJAPW010000010.1"/>
</dbReference>
<dbReference type="EMBL" id="JAJAPW010000010">
    <property type="protein sequence ID" value="MCB4800205.1"/>
    <property type="molecule type" value="Genomic_DNA"/>
</dbReference>
<gene>
    <name evidence="2" type="ORF">LG649_15245</name>
</gene>
<sequence length="596" mass="69701">MKNSTPIQTDSQNLGDIGETTVQLILKKFKWTADIIKSDFGEDIDSNIFIDNSRTNYHLRCQVKSTTKDSEYVKLLKNGNYSVSIASSTLKAWLTSYFPVFLIIYEEQSDLCYWCNPIEQILKNPSKLEKKKPSIQVPKKNIFNLSSKETILEEVKSFYRKIQRLDESVIECKIIPILMPNYRIIPFHHYSSSIFESNELSPEITGDYIELLPSWMSVLKRIDPTSILTSIKLKSNNTEIDLFLTNLKKKINSFEYSLKDNEWISFIVSPITIESNKSSWSNEITFWNSYSKLKNTLIDDYDYCFQIPNNFLRQVSRRARSWEYLHHVNPTKDVAIQLFGSFEITPTIKKIDQIHDNNIKGQLVLWSCKTEEIEQLQEILFKNELTIRIIEDNKAEQLLAITTPMFDPFIGLYSVPMDWDSFEKGNVRNKLIQNKLFDLIPGKEYKGKVPEFLSEVLNKYSDKDYKSVTITESEYIAGFPLKLEEREIFVSRFQMIPNESVQEIKEKLNKSLPLNLKNYHIEFGLKDDSMWETPIYELLISWTPEIIKSSKESYTDNESKILEIFNNLMPTKEIDSLQLKNTYEILRFAGEIGFEK</sequence>
<accession>A0A9X1L2V3</accession>
<evidence type="ECO:0000259" key="1">
    <source>
        <dbReference type="Pfam" id="PF14280"/>
    </source>
</evidence>